<dbReference type="EMBL" id="JAFCMP010000088">
    <property type="protein sequence ID" value="KAG5187577.1"/>
    <property type="molecule type" value="Genomic_DNA"/>
</dbReference>
<protein>
    <submittedName>
        <fullName evidence="2">Uncharacterized protein</fullName>
    </submittedName>
</protein>
<evidence type="ECO:0000313" key="3">
    <source>
        <dbReference type="Proteomes" id="UP000664859"/>
    </source>
</evidence>
<accession>A0A835Z4R1</accession>
<organism evidence="2 3">
    <name type="scientific">Tribonema minus</name>
    <dbReference type="NCBI Taxonomy" id="303371"/>
    <lineage>
        <taxon>Eukaryota</taxon>
        <taxon>Sar</taxon>
        <taxon>Stramenopiles</taxon>
        <taxon>Ochrophyta</taxon>
        <taxon>PX clade</taxon>
        <taxon>Xanthophyceae</taxon>
        <taxon>Tribonematales</taxon>
        <taxon>Tribonemataceae</taxon>
        <taxon>Tribonema</taxon>
    </lineage>
</organism>
<dbReference type="Proteomes" id="UP000664859">
    <property type="component" value="Unassembled WGS sequence"/>
</dbReference>
<keyword evidence="3" id="KW-1185">Reference proteome</keyword>
<evidence type="ECO:0000256" key="1">
    <source>
        <dbReference type="SAM" id="MobiDB-lite"/>
    </source>
</evidence>
<feature type="compositionally biased region" description="Polar residues" evidence="1">
    <location>
        <begin position="238"/>
        <end position="258"/>
    </location>
</feature>
<evidence type="ECO:0000313" key="2">
    <source>
        <dbReference type="EMBL" id="KAG5187577.1"/>
    </source>
</evidence>
<dbReference type="AlphaFoldDB" id="A0A835Z4R1"/>
<sequence>MTSSPASGRTVLTRAEGSEKRRSCCMGPTRAKGGGPPGTTTDVWRVATTVRGLTLRAASGSDTGRFWPRTAAAKTSASEGWLIEESARLVPPSLGNCGQDAQDKQGHAQVSTPVGCRSTAVTVGWGFSKSARHDAGAAHRRDRNMVPTRQQSGVRRCVPLSHLERNGQAPCLTSRQCLDLGHLQNAHDRPPSFQAPGSKLEMGQRIRAASRSRQRSRPEADPRAHKEVDSKSTALIDYSSQPPQSDHTALKPSAQSNLMAGLSF</sequence>
<reference evidence="2" key="1">
    <citation type="submission" date="2021-02" db="EMBL/GenBank/DDBJ databases">
        <title>First Annotated Genome of the Yellow-green Alga Tribonema minus.</title>
        <authorList>
            <person name="Mahan K.M."/>
        </authorList>
    </citation>
    <scope>NUCLEOTIDE SEQUENCE</scope>
    <source>
        <strain evidence="2">UTEX B ZZ1240</strain>
    </source>
</reference>
<name>A0A835Z4R1_9STRA</name>
<feature type="region of interest" description="Disordered" evidence="1">
    <location>
        <begin position="183"/>
        <end position="264"/>
    </location>
</feature>
<feature type="region of interest" description="Disordered" evidence="1">
    <location>
        <begin position="1"/>
        <end position="41"/>
    </location>
</feature>
<proteinExistence type="predicted"/>
<comment type="caution">
    <text evidence="2">The sequence shown here is derived from an EMBL/GenBank/DDBJ whole genome shotgun (WGS) entry which is preliminary data.</text>
</comment>
<gene>
    <name evidence="2" type="ORF">JKP88DRAFT_254025</name>
</gene>
<feature type="compositionally biased region" description="Basic and acidic residues" evidence="1">
    <location>
        <begin position="216"/>
        <end position="230"/>
    </location>
</feature>